<accession>A0A2C9UW63</accession>
<keyword evidence="5" id="KW-0862">Zinc</keyword>
<evidence type="ECO:0000256" key="7">
    <source>
        <dbReference type="ARBA" id="ARBA00023163"/>
    </source>
</evidence>
<sequence>MSNPSESAAFPTGYSFPPSTADPRVPLQNLSMVRVRMDSVQQFLADSVNNNNLMSKGQMEMVSAEISSAIHQIIVNGAALLACSQSVVEPPTAGKLAERLSDPPDPKFAAELSNSLEDNSDKGNQPAVFSLKVEERDDFDVDCDIVELDAVELLAEHVHFCEICGKGFKRDANLRMHMRAHGNQFKTPEALAKPDKGKESSAAATRKTRFSCPFEGCNRNKKHKKFRPLKSVICVRNHFKRSHCPKMYSCNRCNKKSFSVVADLKSHLKHCGESRWKCSCGTTFSRKDKLFGHMALFEGHMPAVVGEDDDRAKSDVAAMEADENGEGTIEEGDQLQGNSVDNGLFEGLLDGFASIEGYNLEDVLESARNGWGSEMEGLCGGTERS</sequence>
<feature type="domain" description="C2H2-type" evidence="11">
    <location>
        <begin position="159"/>
        <end position="186"/>
    </location>
</feature>
<keyword evidence="3" id="KW-0677">Repeat</keyword>
<dbReference type="InterPro" id="IPR058196">
    <property type="entry name" value="zf-C2H2_STOP1/2_C"/>
</dbReference>
<dbReference type="GO" id="GO:0010044">
    <property type="term" value="P:response to aluminum ion"/>
    <property type="evidence" value="ECO:0007669"/>
    <property type="project" value="InterPro"/>
</dbReference>
<evidence type="ECO:0000259" key="11">
    <source>
        <dbReference type="PROSITE" id="PS50157"/>
    </source>
</evidence>
<evidence type="ECO:0000256" key="8">
    <source>
        <dbReference type="ARBA" id="ARBA00023242"/>
    </source>
</evidence>
<dbReference type="SUPFAM" id="SSF57667">
    <property type="entry name" value="beta-beta-alpha zinc fingers"/>
    <property type="match status" value="1"/>
</dbReference>
<keyword evidence="13" id="KW-1185">Reference proteome</keyword>
<evidence type="ECO:0000256" key="5">
    <source>
        <dbReference type="ARBA" id="ARBA00022833"/>
    </source>
</evidence>
<dbReference type="AlphaFoldDB" id="A0A2C9UW63"/>
<name>A0A2C9UW63_MANES</name>
<evidence type="ECO:0000256" key="6">
    <source>
        <dbReference type="ARBA" id="ARBA00023015"/>
    </source>
</evidence>
<dbReference type="OMA" id="QHQMNMV"/>
<keyword evidence="6" id="KW-0805">Transcription regulation</keyword>
<dbReference type="Pfam" id="PF23115">
    <property type="entry name" value="zf-C2H2_STOP2_3rd"/>
    <property type="match status" value="1"/>
</dbReference>
<evidence type="ECO:0000256" key="1">
    <source>
        <dbReference type="ARBA" id="ARBA00004123"/>
    </source>
</evidence>
<evidence type="ECO:0000313" key="12">
    <source>
        <dbReference type="EMBL" id="OAY35826.1"/>
    </source>
</evidence>
<dbReference type="Gene3D" id="3.30.160.60">
    <property type="entry name" value="Classic Zinc Finger"/>
    <property type="match status" value="2"/>
</dbReference>
<dbReference type="GO" id="GO:0008270">
    <property type="term" value="F:zinc ion binding"/>
    <property type="evidence" value="ECO:0007669"/>
    <property type="project" value="UniProtKB-KW"/>
</dbReference>
<dbReference type="OrthoDB" id="8113227at2759"/>
<evidence type="ECO:0000256" key="9">
    <source>
        <dbReference type="PROSITE-ProRule" id="PRU00042"/>
    </source>
</evidence>
<proteinExistence type="predicted"/>
<organism evidence="12 13">
    <name type="scientific">Manihot esculenta</name>
    <name type="common">Cassava</name>
    <name type="synonym">Jatropha manihot</name>
    <dbReference type="NCBI Taxonomy" id="3983"/>
    <lineage>
        <taxon>Eukaryota</taxon>
        <taxon>Viridiplantae</taxon>
        <taxon>Streptophyta</taxon>
        <taxon>Embryophyta</taxon>
        <taxon>Tracheophyta</taxon>
        <taxon>Spermatophyta</taxon>
        <taxon>Magnoliopsida</taxon>
        <taxon>eudicotyledons</taxon>
        <taxon>Gunneridae</taxon>
        <taxon>Pentapetalae</taxon>
        <taxon>rosids</taxon>
        <taxon>fabids</taxon>
        <taxon>Malpighiales</taxon>
        <taxon>Euphorbiaceae</taxon>
        <taxon>Crotonoideae</taxon>
        <taxon>Manihoteae</taxon>
        <taxon>Manihot</taxon>
    </lineage>
</organism>
<dbReference type="EMBL" id="CM004398">
    <property type="protein sequence ID" value="OAY35826.1"/>
    <property type="molecule type" value="Genomic_DNA"/>
</dbReference>
<feature type="region of interest" description="Disordered" evidence="10">
    <location>
        <begin position="94"/>
        <end position="125"/>
    </location>
</feature>
<dbReference type="Pfam" id="PF23118">
    <property type="entry name" value="zf-C2H2_STOP2_C"/>
    <property type="match status" value="1"/>
</dbReference>
<keyword evidence="2" id="KW-0479">Metal-binding</keyword>
<feature type="compositionally biased region" description="Basic and acidic residues" evidence="10">
    <location>
        <begin position="96"/>
        <end position="105"/>
    </location>
</feature>
<reference evidence="13" key="1">
    <citation type="journal article" date="2016" name="Nat. Biotechnol.">
        <title>Sequencing wild and cultivated cassava and related species reveals extensive interspecific hybridization and genetic diversity.</title>
        <authorList>
            <person name="Bredeson J.V."/>
            <person name="Lyons J.B."/>
            <person name="Prochnik S.E."/>
            <person name="Wu G.A."/>
            <person name="Ha C.M."/>
            <person name="Edsinger-Gonzales E."/>
            <person name="Grimwood J."/>
            <person name="Schmutz J."/>
            <person name="Rabbi I.Y."/>
            <person name="Egesi C."/>
            <person name="Nauluvula P."/>
            <person name="Lebot V."/>
            <person name="Ndunguru J."/>
            <person name="Mkamilo G."/>
            <person name="Bart R.S."/>
            <person name="Setter T.L."/>
            <person name="Gleadow R.M."/>
            <person name="Kulakow P."/>
            <person name="Ferguson M.E."/>
            <person name="Rounsley S."/>
            <person name="Rokhsar D.S."/>
        </authorList>
    </citation>
    <scope>NUCLEOTIDE SEQUENCE [LARGE SCALE GENOMIC DNA]</scope>
    <source>
        <strain evidence="13">cv. AM560-2</strain>
    </source>
</reference>
<evidence type="ECO:0000256" key="10">
    <source>
        <dbReference type="SAM" id="MobiDB-lite"/>
    </source>
</evidence>
<dbReference type="PANTHER" id="PTHR46352:SF14">
    <property type="entry name" value="PROTEIN SENSITIVE TO PROTON RHIZOTOXICITY 2-LIKE"/>
    <property type="match status" value="1"/>
</dbReference>
<dbReference type="InterPro" id="IPR036236">
    <property type="entry name" value="Znf_C2H2_sf"/>
</dbReference>
<keyword evidence="8" id="KW-0539">Nucleus</keyword>
<feature type="region of interest" description="Disordered" evidence="10">
    <location>
        <begin position="1"/>
        <end position="23"/>
    </location>
</feature>
<dbReference type="Pfam" id="PF00096">
    <property type="entry name" value="zf-C2H2"/>
    <property type="match status" value="1"/>
</dbReference>
<gene>
    <name evidence="12" type="ORF">MANES_12G133700v8</name>
</gene>
<protein>
    <recommendedName>
        <fullName evidence="11">C2H2-type domain-containing protein</fullName>
    </recommendedName>
</protein>
<dbReference type="PROSITE" id="PS00028">
    <property type="entry name" value="ZINC_FINGER_C2H2_1"/>
    <property type="match status" value="1"/>
</dbReference>
<dbReference type="InterPro" id="IPR013087">
    <property type="entry name" value="Znf_C2H2_type"/>
</dbReference>
<dbReference type="Proteomes" id="UP000091857">
    <property type="component" value="Chromosome 12"/>
</dbReference>
<dbReference type="PROSITE" id="PS50157">
    <property type="entry name" value="ZINC_FINGER_C2H2_2"/>
    <property type="match status" value="1"/>
</dbReference>
<keyword evidence="7" id="KW-0804">Transcription</keyword>
<keyword evidence="4 9" id="KW-0863">Zinc-finger</keyword>
<dbReference type="GO" id="GO:0010447">
    <property type="term" value="P:response to acidic pH"/>
    <property type="evidence" value="ECO:0007669"/>
    <property type="project" value="InterPro"/>
</dbReference>
<dbReference type="InterPro" id="IPR044300">
    <property type="entry name" value="STOP1/2"/>
</dbReference>
<evidence type="ECO:0000256" key="2">
    <source>
        <dbReference type="ARBA" id="ARBA00022723"/>
    </source>
</evidence>
<dbReference type="Gramene" id="Manes.12G133700.1.v8.1">
    <property type="protein sequence ID" value="Manes.12G133700.1.v8.1.CDS.1"/>
    <property type="gene ID" value="Manes.12G133700.v8.1"/>
</dbReference>
<comment type="caution">
    <text evidence="12">The sequence shown here is derived from an EMBL/GenBank/DDBJ whole genome shotgun (WGS) entry which is preliminary data.</text>
</comment>
<evidence type="ECO:0000256" key="3">
    <source>
        <dbReference type="ARBA" id="ARBA00022737"/>
    </source>
</evidence>
<dbReference type="FunFam" id="3.30.160.60:FF:000100">
    <property type="entry name" value="Zinc finger 45-like"/>
    <property type="match status" value="1"/>
</dbReference>
<evidence type="ECO:0000313" key="13">
    <source>
        <dbReference type="Proteomes" id="UP000091857"/>
    </source>
</evidence>
<dbReference type="SMART" id="SM00355">
    <property type="entry name" value="ZnF_C2H2"/>
    <property type="match status" value="4"/>
</dbReference>
<evidence type="ECO:0000256" key="4">
    <source>
        <dbReference type="ARBA" id="ARBA00022771"/>
    </source>
</evidence>
<comment type="subcellular location">
    <subcellularLocation>
        <location evidence="1">Nucleus</location>
    </subcellularLocation>
</comment>
<dbReference type="STRING" id="3983.A0A2C9UW63"/>
<dbReference type="InterPro" id="IPR059161">
    <property type="entry name" value="Znf-C2H2_STOP1/2_3rd"/>
</dbReference>
<dbReference type="PANTHER" id="PTHR46352">
    <property type="entry name" value="PROTEIN SENSITIVE TO PROTON RHIZOTOXICITY 1"/>
    <property type="match status" value="1"/>
</dbReference>